<accession>A0A8K0PJD6</accession>
<sequence length="965" mass="107350">MRPCQHLRSRWSYWPLRTTPYRDRRYDLLRDKPRCRLPGQRVWQQHHYATSSQSVKFRSGASPLAPPNSGNDIEPWLDRIDACLPPNLRVFTTGCAEHLPPYQAIDVANLLSEARRLRQHDLLLAFAQAHRWRELVWLVTYLIDNLWHGNPINAWRVPASPLSGQVPLNDFICNPSDLDVSTSKSLQSPRSLDQALLVDHPLTSGPAKQQYAGHQLLGEIWQSLGNMILEDKRQGHSIQPGILEIIAILHSRNVMPDAIYSYTPSQSSAAGSQPPTLRLLSSQIMTNLSDAVWRAREATAVEEAHKQGRPAVFMGPELPSSNYRVRVAGIRHEIWLELVLWSCLHGGWVRPGGAILDEVMKQKSPSWSPMSWREMMDPLVKVGQEASIDWDKVDYRVNGKGDRGDKSNDGLKVENTISSEVISAYVDGLINHVSVGVGSRGVHPGNVVGLLVRIKNFLTKNRFSLESTSWDAIIQRILESESIDVEAATSLTERLLTLSSTYGEEKSARNTPTRDEAWRPLAPYLVDGSALSIGVTHRVLKAYIDRGNFAAAFYTFQNLQMRTDENKRLSMAAFFKQIRRAPPKTPTNAVEFESPYSQAFPAFYTMLPVDVLAPFLDLITEVGAFEFGKWLLASHDIDGPVIGPQAYRDRDMAPAIIRFLAASKNEELLSQMLQRLQTDPHADTLPISVFIAILESQFRLGNPIAALAPVDNLFYSDKIKVREVETLVAVLAREALKVEDRNSPVVIKLWKLLGTADGPNLSVRTSTAVLLMMADDTMKELCLESVSLPATVSFRMSVRAFNAVLDGCTSAKGSTAGRNLLCRFSRLANEISPDTKQVLENTSGIARLAGRIRPGSVEVPNSDKVDFDIPIGTTSTSMTQLVEVHVTGHFAPDVSSVRIILTQRLRELRDGHGSTTAIDGTMATVGFGDDVVEWCAALLRALGMQPKDIQQEIEGSHKDIKVREE</sequence>
<dbReference type="Proteomes" id="UP000809789">
    <property type="component" value="Unassembled WGS sequence"/>
</dbReference>
<name>A0A8K0PJD6_9PEZI</name>
<dbReference type="AlphaFoldDB" id="A0A8K0PJD6"/>
<evidence type="ECO:0000313" key="1">
    <source>
        <dbReference type="EMBL" id="KAG8632071.1"/>
    </source>
</evidence>
<comment type="caution">
    <text evidence="1">The sequence shown here is derived from an EMBL/GenBank/DDBJ whole genome shotgun (WGS) entry which is preliminary data.</text>
</comment>
<reference evidence="1" key="1">
    <citation type="submission" date="2021-07" db="EMBL/GenBank/DDBJ databases">
        <title>Elsinoe batatas strain:CRI-CJ2 Genome sequencing and assembly.</title>
        <authorList>
            <person name="Huang L."/>
        </authorList>
    </citation>
    <scope>NUCLEOTIDE SEQUENCE</scope>
    <source>
        <strain evidence="1">CRI-CJ2</strain>
    </source>
</reference>
<keyword evidence="2" id="KW-1185">Reference proteome</keyword>
<dbReference type="EMBL" id="JAESVG020000001">
    <property type="protein sequence ID" value="KAG8632071.1"/>
    <property type="molecule type" value="Genomic_DNA"/>
</dbReference>
<organism evidence="1 2">
    <name type="scientific">Elsinoe batatas</name>
    <dbReference type="NCBI Taxonomy" id="2601811"/>
    <lineage>
        <taxon>Eukaryota</taxon>
        <taxon>Fungi</taxon>
        <taxon>Dikarya</taxon>
        <taxon>Ascomycota</taxon>
        <taxon>Pezizomycotina</taxon>
        <taxon>Dothideomycetes</taxon>
        <taxon>Dothideomycetidae</taxon>
        <taxon>Myriangiales</taxon>
        <taxon>Elsinoaceae</taxon>
        <taxon>Elsinoe</taxon>
    </lineage>
</organism>
<proteinExistence type="predicted"/>
<gene>
    <name evidence="1" type="ORF">KVT40_001211</name>
</gene>
<evidence type="ECO:0000313" key="2">
    <source>
        <dbReference type="Proteomes" id="UP000809789"/>
    </source>
</evidence>
<protein>
    <submittedName>
        <fullName evidence="1">Uncharacterized protein</fullName>
    </submittedName>
</protein>
<dbReference type="OrthoDB" id="5341924at2759"/>